<name>A0A2R4WII0_9HYPH</name>
<dbReference type="PANTHER" id="PTHR36506:SF1">
    <property type="entry name" value="PREFLAGELLIN PEPTIDASE"/>
    <property type="match status" value="1"/>
</dbReference>
<gene>
    <name evidence="8" type="ORF">DA075_10795</name>
</gene>
<evidence type="ECO:0000256" key="4">
    <source>
        <dbReference type="ARBA" id="ARBA00022989"/>
    </source>
</evidence>
<feature type="transmembrane region" description="Helical" evidence="6">
    <location>
        <begin position="33"/>
        <end position="51"/>
    </location>
</feature>
<dbReference type="AlphaFoldDB" id="A0A2R4WII0"/>
<reference evidence="8 9" key="1">
    <citation type="submission" date="2018-04" db="EMBL/GenBank/DDBJ databases">
        <title>Methylobacterium sp. PR1016A genome.</title>
        <authorList>
            <person name="Park W."/>
        </authorList>
    </citation>
    <scope>NUCLEOTIDE SEQUENCE [LARGE SCALE GENOMIC DNA]</scope>
    <source>
        <strain evidence="8 9">PR1016A</strain>
    </source>
</reference>
<feature type="transmembrane region" description="Helical" evidence="6">
    <location>
        <begin position="99"/>
        <end position="117"/>
    </location>
</feature>
<accession>A0A2R4WII0</accession>
<dbReference type="PANTHER" id="PTHR36506">
    <property type="entry name" value="PREFLAGELLIN PEPTIDASE"/>
    <property type="match status" value="1"/>
</dbReference>
<evidence type="ECO:0000259" key="7">
    <source>
        <dbReference type="Pfam" id="PF01478"/>
    </source>
</evidence>
<feature type="transmembrane region" description="Helical" evidence="6">
    <location>
        <begin position="58"/>
        <end position="79"/>
    </location>
</feature>
<comment type="subcellular location">
    <subcellularLocation>
        <location evidence="1">Cell membrane</location>
        <topology evidence="1">Multi-pass membrane protein</topology>
    </subcellularLocation>
</comment>
<keyword evidence="2" id="KW-1003">Cell membrane</keyword>
<keyword evidence="3 6" id="KW-0812">Transmembrane</keyword>
<dbReference type="GO" id="GO:0005886">
    <property type="term" value="C:plasma membrane"/>
    <property type="evidence" value="ECO:0007669"/>
    <property type="project" value="UniProtKB-SubCell"/>
</dbReference>
<evidence type="ECO:0000256" key="2">
    <source>
        <dbReference type="ARBA" id="ARBA00022475"/>
    </source>
</evidence>
<dbReference type="Proteomes" id="UP000244755">
    <property type="component" value="Chromosome 1"/>
</dbReference>
<dbReference type="EMBL" id="CP028843">
    <property type="protein sequence ID" value="AWB21339.1"/>
    <property type="molecule type" value="Genomic_DNA"/>
</dbReference>
<feature type="domain" description="Prepilin type IV endopeptidase peptidase" evidence="7">
    <location>
        <begin position="9"/>
        <end position="112"/>
    </location>
</feature>
<protein>
    <submittedName>
        <fullName evidence="8">Peptidase</fullName>
    </submittedName>
</protein>
<keyword evidence="5 6" id="KW-0472">Membrane</keyword>
<dbReference type="Gene3D" id="1.20.120.1220">
    <property type="match status" value="1"/>
</dbReference>
<proteinExistence type="predicted"/>
<dbReference type="GO" id="GO:0004190">
    <property type="term" value="F:aspartic-type endopeptidase activity"/>
    <property type="evidence" value="ECO:0007669"/>
    <property type="project" value="InterPro"/>
</dbReference>
<dbReference type="KEGG" id="mee:DA075_10795"/>
<keyword evidence="9" id="KW-1185">Reference proteome</keyword>
<evidence type="ECO:0000256" key="6">
    <source>
        <dbReference type="SAM" id="Phobius"/>
    </source>
</evidence>
<keyword evidence="4 6" id="KW-1133">Transmembrane helix</keyword>
<dbReference type="InterPro" id="IPR000045">
    <property type="entry name" value="Prepilin_IV_endopep_pep"/>
</dbReference>
<dbReference type="RefSeq" id="WP_099953213.1">
    <property type="nucleotide sequence ID" value="NZ_CP028843.1"/>
</dbReference>
<evidence type="ECO:0000313" key="8">
    <source>
        <dbReference type="EMBL" id="AWB21339.1"/>
    </source>
</evidence>
<evidence type="ECO:0000256" key="5">
    <source>
        <dbReference type="ARBA" id="ARBA00023136"/>
    </source>
</evidence>
<evidence type="ECO:0000256" key="3">
    <source>
        <dbReference type="ARBA" id="ARBA00022692"/>
    </source>
</evidence>
<organism evidence="8 9">
    <name type="scientific">Methylobacterium currus</name>
    <dbReference type="NCBI Taxonomy" id="2051553"/>
    <lineage>
        <taxon>Bacteria</taxon>
        <taxon>Pseudomonadati</taxon>
        <taxon>Pseudomonadota</taxon>
        <taxon>Alphaproteobacteria</taxon>
        <taxon>Hyphomicrobiales</taxon>
        <taxon>Methylobacteriaceae</taxon>
        <taxon>Methylobacterium</taxon>
    </lineage>
</organism>
<evidence type="ECO:0000256" key="1">
    <source>
        <dbReference type="ARBA" id="ARBA00004651"/>
    </source>
</evidence>
<evidence type="ECO:0000313" key="9">
    <source>
        <dbReference type="Proteomes" id="UP000244755"/>
    </source>
</evidence>
<dbReference type="InterPro" id="IPR052218">
    <property type="entry name" value="Preflagellin_Peptidase"/>
</dbReference>
<dbReference type="Pfam" id="PF01478">
    <property type="entry name" value="Peptidase_A24"/>
    <property type="match status" value="1"/>
</dbReference>
<sequence>MVSLCLLVVFPFLMAYAAVSDVLTMLIPNRVSMALAGGFAVLAVATGLGWFEVASHVGAGALVLTVGFVLYLTGTMGAGDVKLAAATALWLGFGALPDYLVNAAVFGGMMALGLLLMRSHPLPGFAATWPFALRLHDQRVGIPYGVALSASALVTCPAAPLWHLVLAG</sequence>
<dbReference type="OrthoDB" id="5329005at2"/>